<keyword evidence="4" id="KW-1185">Reference proteome</keyword>
<dbReference type="InterPro" id="IPR036291">
    <property type="entry name" value="NAD(P)-bd_dom_sf"/>
</dbReference>
<keyword evidence="2" id="KW-0560">Oxidoreductase</keyword>
<dbReference type="GO" id="GO:0005737">
    <property type="term" value="C:cytoplasm"/>
    <property type="evidence" value="ECO:0007669"/>
    <property type="project" value="TreeGrafter"/>
</dbReference>
<evidence type="ECO:0000256" key="2">
    <source>
        <dbReference type="ARBA" id="ARBA00023002"/>
    </source>
</evidence>
<dbReference type="EMBL" id="JAVRRT010000012">
    <property type="protein sequence ID" value="KAK5167129.1"/>
    <property type="molecule type" value="Genomic_DNA"/>
</dbReference>
<dbReference type="AlphaFoldDB" id="A0AAV9P3A4"/>
<dbReference type="GO" id="GO:0016616">
    <property type="term" value="F:oxidoreductase activity, acting on the CH-OH group of donors, NAD or NADP as acceptor"/>
    <property type="evidence" value="ECO:0007669"/>
    <property type="project" value="TreeGrafter"/>
</dbReference>
<dbReference type="Proteomes" id="UP001337655">
    <property type="component" value="Unassembled WGS sequence"/>
</dbReference>
<organism evidence="3 4">
    <name type="scientific">Saxophila tyrrhenica</name>
    <dbReference type="NCBI Taxonomy" id="1690608"/>
    <lineage>
        <taxon>Eukaryota</taxon>
        <taxon>Fungi</taxon>
        <taxon>Dikarya</taxon>
        <taxon>Ascomycota</taxon>
        <taxon>Pezizomycotina</taxon>
        <taxon>Dothideomycetes</taxon>
        <taxon>Dothideomycetidae</taxon>
        <taxon>Mycosphaerellales</taxon>
        <taxon>Extremaceae</taxon>
        <taxon>Saxophila</taxon>
    </lineage>
</organism>
<dbReference type="PANTHER" id="PTHR44229:SF4">
    <property type="entry name" value="15-HYDROXYPROSTAGLANDIN DEHYDROGENASE [NAD(+)]"/>
    <property type="match status" value="1"/>
</dbReference>
<accession>A0AAV9P3A4</accession>
<name>A0AAV9P3A4_9PEZI</name>
<comment type="similarity">
    <text evidence="1">Belongs to the short-chain dehydrogenases/reductases (SDR) family.</text>
</comment>
<comment type="caution">
    <text evidence="3">The sequence shown here is derived from an EMBL/GenBank/DDBJ whole genome shotgun (WGS) entry which is preliminary data.</text>
</comment>
<reference evidence="3 4" key="1">
    <citation type="submission" date="2023-08" db="EMBL/GenBank/DDBJ databases">
        <title>Black Yeasts Isolated from many extreme environments.</title>
        <authorList>
            <person name="Coleine C."/>
            <person name="Stajich J.E."/>
            <person name="Selbmann L."/>
        </authorList>
    </citation>
    <scope>NUCLEOTIDE SEQUENCE [LARGE SCALE GENOMIC DNA]</scope>
    <source>
        <strain evidence="3 4">CCFEE 5935</strain>
    </source>
</reference>
<dbReference type="Pfam" id="PF00106">
    <property type="entry name" value="adh_short"/>
    <property type="match status" value="1"/>
</dbReference>
<protein>
    <submittedName>
        <fullName evidence="3">Uncharacterized protein</fullName>
    </submittedName>
</protein>
<gene>
    <name evidence="3" type="ORF">LTR77_007859</name>
</gene>
<evidence type="ECO:0000313" key="3">
    <source>
        <dbReference type="EMBL" id="KAK5167129.1"/>
    </source>
</evidence>
<dbReference type="CDD" id="cd05233">
    <property type="entry name" value="SDR_c"/>
    <property type="match status" value="1"/>
</dbReference>
<dbReference type="Gene3D" id="3.40.50.720">
    <property type="entry name" value="NAD(P)-binding Rossmann-like Domain"/>
    <property type="match status" value="1"/>
</dbReference>
<dbReference type="GeneID" id="89929194"/>
<dbReference type="PANTHER" id="PTHR44229">
    <property type="entry name" value="15-HYDROXYPROSTAGLANDIN DEHYDROGENASE [NAD(+)]"/>
    <property type="match status" value="1"/>
</dbReference>
<dbReference type="InterPro" id="IPR002347">
    <property type="entry name" value="SDR_fam"/>
</dbReference>
<proteinExistence type="inferred from homology"/>
<dbReference type="SUPFAM" id="SSF51735">
    <property type="entry name" value="NAD(P)-binding Rossmann-fold domains"/>
    <property type="match status" value="1"/>
</dbReference>
<dbReference type="PRINTS" id="PR00081">
    <property type="entry name" value="GDHRDH"/>
</dbReference>
<dbReference type="RefSeq" id="XP_064656937.1">
    <property type="nucleotide sequence ID" value="XM_064805095.1"/>
</dbReference>
<sequence length="126" mass="13510">MTLYPGVALITGAASGIGRATAISFAREGCRKIAIADQNETGLEETSKLLQEAASNETIDVFSKKVNVAVEDEVNGFIDGVADKFGRIDYCANCAGTLLSLASIFKVVRGKAETVADQERIYWQVF</sequence>
<evidence type="ECO:0000256" key="1">
    <source>
        <dbReference type="ARBA" id="ARBA00006484"/>
    </source>
</evidence>
<evidence type="ECO:0000313" key="4">
    <source>
        <dbReference type="Proteomes" id="UP001337655"/>
    </source>
</evidence>